<proteinExistence type="predicted"/>
<dbReference type="AlphaFoldDB" id="A0A1H8J3A5"/>
<evidence type="ECO:0000313" key="1">
    <source>
        <dbReference type="EMBL" id="SEN75314.1"/>
    </source>
</evidence>
<dbReference type="EMBL" id="FODN01000001">
    <property type="protein sequence ID" value="SEN75314.1"/>
    <property type="molecule type" value="Genomic_DNA"/>
</dbReference>
<evidence type="ECO:0000313" key="2">
    <source>
        <dbReference type="Proteomes" id="UP000198657"/>
    </source>
</evidence>
<dbReference type="Proteomes" id="UP000198657">
    <property type="component" value="Unassembled WGS sequence"/>
</dbReference>
<dbReference type="STRING" id="604089.SAMN04487942_0845"/>
<name>A0A1H8J3A5_9FLAO</name>
<keyword evidence="2" id="KW-1185">Reference proteome</keyword>
<accession>A0A1H8J3A5</accession>
<gene>
    <name evidence="1" type="ORF">SAMN04487942_0845</name>
</gene>
<reference evidence="2" key="1">
    <citation type="submission" date="2016-10" db="EMBL/GenBank/DDBJ databases">
        <authorList>
            <person name="Varghese N."/>
            <person name="Submissions S."/>
        </authorList>
    </citation>
    <scope>NUCLEOTIDE SEQUENCE [LARGE SCALE GENOMIC DNA]</scope>
    <source>
        <strain evidence="2">CGMCC 1.8704</strain>
    </source>
</reference>
<organism evidence="1 2">
    <name type="scientific">Flavobacterium sinopsychrotolerans</name>
    <dbReference type="NCBI Taxonomy" id="604089"/>
    <lineage>
        <taxon>Bacteria</taxon>
        <taxon>Pseudomonadati</taxon>
        <taxon>Bacteroidota</taxon>
        <taxon>Flavobacteriia</taxon>
        <taxon>Flavobacteriales</taxon>
        <taxon>Flavobacteriaceae</taxon>
        <taxon>Flavobacterium</taxon>
    </lineage>
</organism>
<sequence>MQGFFVYSNFDTGVKCVKITRFSQNVTHFSHLKTTGSNINTLFFSLLQVF</sequence>
<protein>
    <submittedName>
        <fullName evidence="1">Uncharacterized protein</fullName>
    </submittedName>
</protein>